<keyword evidence="2" id="KW-0560">Oxidoreductase</keyword>
<dbReference type="PRINTS" id="PR00080">
    <property type="entry name" value="SDRFAMILY"/>
</dbReference>
<dbReference type="SUPFAM" id="SSF51735">
    <property type="entry name" value="NAD(P)-binding Rossmann-fold domains"/>
    <property type="match status" value="1"/>
</dbReference>
<dbReference type="InterPro" id="IPR051911">
    <property type="entry name" value="SDR_oxidoreductase"/>
</dbReference>
<proteinExistence type="inferred from homology"/>
<evidence type="ECO:0000256" key="1">
    <source>
        <dbReference type="ARBA" id="ARBA00006484"/>
    </source>
</evidence>
<evidence type="ECO:0000256" key="2">
    <source>
        <dbReference type="ARBA" id="ARBA00023002"/>
    </source>
</evidence>
<keyword evidence="5" id="KW-1185">Reference proteome</keyword>
<protein>
    <submittedName>
        <fullName evidence="4">SDR family NAD(P)-dependent oxidoreductase</fullName>
    </submittedName>
</protein>
<dbReference type="PANTHER" id="PTHR43976">
    <property type="entry name" value="SHORT CHAIN DEHYDROGENASE"/>
    <property type="match status" value="1"/>
</dbReference>
<dbReference type="Gene3D" id="3.40.50.720">
    <property type="entry name" value="NAD(P)-binding Rossmann-like Domain"/>
    <property type="match status" value="1"/>
</dbReference>
<name>A0ABU3T562_9MICO</name>
<dbReference type="EMBL" id="JAWDIS010000001">
    <property type="protein sequence ID" value="MDU0366450.1"/>
    <property type="molecule type" value="Genomic_DNA"/>
</dbReference>
<dbReference type="InterPro" id="IPR036291">
    <property type="entry name" value="NAD(P)-bd_dom_sf"/>
</dbReference>
<comment type="similarity">
    <text evidence="1 3">Belongs to the short-chain dehydrogenases/reductases (SDR) family.</text>
</comment>
<dbReference type="InterPro" id="IPR002347">
    <property type="entry name" value="SDR_fam"/>
</dbReference>
<evidence type="ECO:0000313" key="5">
    <source>
        <dbReference type="Proteomes" id="UP001263371"/>
    </source>
</evidence>
<dbReference type="Proteomes" id="UP001263371">
    <property type="component" value="Unassembled WGS sequence"/>
</dbReference>
<dbReference type="CDD" id="cd05374">
    <property type="entry name" value="17beta-HSD-like_SDR_c"/>
    <property type="match status" value="1"/>
</dbReference>
<accession>A0ABU3T562</accession>
<evidence type="ECO:0000313" key="4">
    <source>
        <dbReference type="EMBL" id="MDU0366450.1"/>
    </source>
</evidence>
<dbReference type="PANTHER" id="PTHR43976:SF16">
    <property type="entry name" value="SHORT-CHAIN DEHYDROGENASE_REDUCTASE FAMILY PROTEIN"/>
    <property type="match status" value="1"/>
</dbReference>
<gene>
    <name evidence="4" type="ORF">RWH45_04420</name>
</gene>
<evidence type="ECO:0000256" key="3">
    <source>
        <dbReference type="RuleBase" id="RU000363"/>
    </source>
</evidence>
<dbReference type="PRINTS" id="PR00081">
    <property type="entry name" value="GDHRDH"/>
</dbReference>
<sequence>MTSSKTWMITGASSGLGRALVARVLAAGHTVVATVRPGKELPTHDRLTVLPLDVRDRGAARAAVETAAASGGGLDVLVNNAGYGLIGAVEEVSEDEVRAVVETDMLGPLWLSQAVVPLMRARGSGRIVQISTVGGVGVMPLLGLYNASKWGFEAFSEALAAEVRGFGVRVSIIQPGALDTDWAGSNMRFAQALPVYDDLRTRLFGRAEIPWPASSEPTGGTRPEDAAEQIFAHVCDDGDERLRVLIGEDAPVQVRAALDARLADYARDPRFPTV</sequence>
<dbReference type="Pfam" id="PF00106">
    <property type="entry name" value="adh_short"/>
    <property type="match status" value="1"/>
</dbReference>
<comment type="caution">
    <text evidence="4">The sequence shown here is derived from an EMBL/GenBank/DDBJ whole genome shotgun (WGS) entry which is preliminary data.</text>
</comment>
<dbReference type="RefSeq" id="WP_315993678.1">
    <property type="nucleotide sequence ID" value="NZ_JAWDIS010000001.1"/>
</dbReference>
<reference evidence="4 5" key="1">
    <citation type="submission" date="2023-09" db="EMBL/GenBank/DDBJ databases">
        <title>Microbacterium fusihabitans sp. nov., Microbacterium phycihabitans sp. nov., and Microbacterium cervinum sp. nov., isolated from dried seaweeds of beach.</title>
        <authorList>
            <person name="Lee S.D."/>
        </authorList>
    </citation>
    <scope>NUCLEOTIDE SEQUENCE [LARGE SCALE GENOMIC DNA]</scope>
    <source>
        <strain evidence="4 5">KSW4-17</strain>
    </source>
</reference>
<organism evidence="4 5">
    <name type="scientific">Microbacterium galbum</name>
    <dbReference type="NCBI Taxonomy" id="3075994"/>
    <lineage>
        <taxon>Bacteria</taxon>
        <taxon>Bacillati</taxon>
        <taxon>Actinomycetota</taxon>
        <taxon>Actinomycetes</taxon>
        <taxon>Micrococcales</taxon>
        <taxon>Microbacteriaceae</taxon>
        <taxon>Microbacterium</taxon>
    </lineage>
</organism>